<dbReference type="AlphaFoldDB" id="A0A6A5KXT7"/>
<keyword evidence="2" id="KW-1185">Reference proteome</keyword>
<reference evidence="1" key="1">
    <citation type="submission" date="2020-01" db="EMBL/GenBank/DDBJ databases">
        <authorList>
            <consortium name="DOE Joint Genome Institute"/>
            <person name="Haridas S."/>
            <person name="Albert R."/>
            <person name="Binder M."/>
            <person name="Bloem J."/>
            <person name="Labutti K."/>
            <person name="Salamov A."/>
            <person name="Andreopoulos B."/>
            <person name="Baker S.E."/>
            <person name="Barry K."/>
            <person name="Bills G."/>
            <person name="Bluhm B.H."/>
            <person name="Cannon C."/>
            <person name="Castanera R."/>
            <person name="Culley D.E."/>
            <person name="Daum C."/>
            <person name="Ezra D."/>
            <person name="Gonzalez J.B."/>
            <person name="Henrissat B."/>
            <person name="Kuo A."/>
            <person name="Liang C."/>
            <person name="Lipzen A."/>
            <person name="Lutzoni F."/>
            <person name="Magnuson J."/>
            <person name="Mondo S."/>
            <person name="Nolan M."/>
            <person name="Ohm R."/>
            <person name="Pangilinan J."/>
            <person name="Park H.-J."/>
            <person name="Ramirez L."/>
            <person name="Alfaro M."/>
            <person name="Sun H."/>
            <person name="Tritt A."/>
            <person name="Yoshinaga Y."/>
            <person name="Zwiers L.-H."/>
            <person name="Turgeon B.G."/>
            <person name="Goodwin S.B."/>
            <person name="Spatafora J.W."/>
            <person name="Crous P.W."/>
            <person name="Grigoriev I.V."/>
        </authorList>
    </citation>
    <scope>NUCLEOTIDE SEQUENCE</scope>
    <source>
        <strain evidence="1">P77</strain>
    </source>
</reference>
<accession>A0A6A5KXT7</accession>
<organism evidence="1 2">
    <name type="scientific">Decorospora gaudefroyi</name>
    <dbReference type="NCBI Taxonomy" id="184978"/>
    <lineage>
        <taxon>Eukaryota</taxon>
        <taxon>Fungi</taxon>
        <taxon>Dikarya</taxon>
        <taxon>Ascomycota</taxon>
        <taxon>Pezizomycotina</taxon>
        <taxon>Dothideomycetes</taxon>
        <taxon>Pleosporomycetidae</taxon>
        <taxon>Pleosporales</taxon>
        <taxon>Pleosporineae</taxon>
        <taxon>Pleosporaceae</taxon>
        <taxon>Decorospora</taxon>
    </lineage>
</organism>
<dbReference type="EMBL" id="ML975244">
    <property type="protein sequence ID" value="KAF1839614.1"/>
    <property type="molecule type" value="Genomic_DNA"/>
</dbReference>
<evidence type="ECO:0000313" key="2">
    <source>
        <dbReference type="Proteomes" id="UP000800040"/>
    </source>
</evidence>
<name>A0A6A5KXT7_9PLEO</name>
<evidence type="ECO:0000313" key="1">
    <source>
        <dbReference type="EMBL" id="KAF1839614.1"/>
    </source>
</evidence>
<proteinExistence type="predicted"/>
<dbReference type="Proteomes" id="UP000800040">
    <property type="component" value="Unassembled WGS sequence"/>
</dbReference>
<gene>
    <name evidence="1" type="ORF">BDW02DRAFT_575259</name>
</gene>
<protein>
    <submittedName>
        <fullName evidence="1">Uncharacterized protein</fullName>
    </submittedName>
</protein>
<sequence length="188" mass="20831">MELMFFFGETAAIIGLSAYQEPELGYAYLAGGPRRIINTDSYSREACTGNGTESNRIRLVVFLAARHRTASEAEFRTRLARKQCREYSNEKAKHTGRVHVSSLAGSPHSLLVVDMDKAKKLVHLRTPAIPHKENRTTSGGARARDPNKCPIFLAEGHITFSVDLGLYRGKVYAKVTHTMGDEDLIPPS</sequence>